<proteinExistence type="predicted"/>
<dbReference type="Gene3D" id="3.30.40.10">
    <property type="entry name" value="Zinc/RING finger domain, C3HC4 (zinc finger)"/>
    <property type="match status" value="1"/>
</dbReference>
<dbReference type="InterPro" id="IPR013083">
    <property type="entry name" value="Znf_RING/FYVE/PHD"/>
</dbReference>
<dbReference type="Pfam" id="PF13639">
    <property type="entry name" value="zf-RING_2"/>
    <property type="match status" value="1"/>
</dbReference>
<accession>A0A6P6VBX6</accession>
<dbReference type="PANTHER" id="PTHR15315">
    <property type="entry name" value="RING FINGER PROTEIN 41, 151"/>
    <property type="match status" value="1"/>
</dbReference>
<keyword evidence="2" id="KW-1185">Reference proteome</keyword>
<reference evidence="3" key="2">
    <citation type="submission" date="2025-08" db="UniProtKB">
        <authorList>
            <consortium name="RefSeq"/>
        </authorList>
    </citation>
    <scope>IDENTIFICATION</scope>
    <source>
        <tissue evidence="3">Leaves</tissue>
    </source>
</reference>
<dbReference type="Proteomes" id="UP001652660">
    <property type="component" value="Chromosome 11e"/>
</dbReference>
<reference evidence="2" key="1">
    <citation type="journal article" date="2025" name="Foods">
        <title>Unveiling the Microbial Signatures of Arabica Coffee Cherries: Insights into Ripeness Specific Diversity, Functional Traits, and Implications for Quality and Safety.</title>
        <authorList>
            <consortium name="RefSeq"/>
            <person name="Tenea G.N."/>
            <person name="Cifuentes V."/>
            <person name="Reyes P."/>
            <person name="Cevallos-Vallejos M."/>
        </authorList>
    </citation>
    <scope>NUCLEOTIDE SEQUENCE [LARGE SCALE GENOMIC DNA]</scope>
</reference>
<dbReference type="RefSeq" id="XP_027099467.1">
    <property type="nucleotide sequence ID" value="XM_027243666.2"/>
</dbReference>
<sequence length="243" mass="27588">MWQNKPQKSSFGDSIKALEADIQHANYLAAALPRDSGQGCFQMKVSYSPLAALLLFLTEWMDCLPRCLGLFHILVYKVYVDGMPKISSQERRASLREFYAVIYPSLKQLEGALKELMEDRYKRAQCSDVLSDEETEATHKGPQRDDECGICLETGSQVVLPYCGHSMCLSYDWLVRSPSCPFCRGSLKRVSSGDLWILMGNCDVVDTITLAKENLRQFYLYMEKLPLPVTVPDNGYLSFDYMV</sequence>
<dbReference type="InterPro" id="IPR001841">
    <property type="entry name" value="Znf_RING"/>
</dbReference>
<evidence type="ECO:0000313" key="3">
    <source>
        <dbReference type="RefSeq" id="XP_027099467.1"/>
    </source>
</evidence>
<feature type="domain" description="RING-type" evidence="1">
    <location>
        <begin position="146"/>
        <end position="184"/>
    </location>
</feature>
<dbReference type="SUPFAM" id="SSF57850">
    <property type="entry name" value="RING/U-box"/>
    <property type="match status" value="1"/>
</dbReference>
<dbReference type="GeneID" id="113718754"/>
<protein>
    <submittedName>
        <fullName evidence="3">E3 ubiquitin-protein ligase AIRP2</fullName>
    </submittedName>
</protein>
<evidence type="ECO:0000259" key="1">
    <source>
        <dbReference type="Pfam" id="PF13639"/>
    </source>
</evidence>
<dbReference type="PANTHER" id="PTHR15315:SF22">
    <property type="entry name" value="OS01G0905700 PROTEIN"/>
    <property type="match status" value="1"/>
</dbReference>
<dbReference type="AlphaFoldDB" id="A0A6P6VBX6"/>
<evidence type="ECO:0000313" key="2">
    <source>
        <dbReference type="Proteomes" id="UP001652660"/>
    </source>
</evidence>
<dbReference type="GO" id="GO:0061630">
    <property type="term" value="F:ubiquitin protein ligase activity"/>
    <property type="evidence" value="ECO:0007669"/>
    <property type="project" value="TreeGrafter"/>
</dbReference>
<dbReference type="OrthoDB" id="1630758at2759"/>
<name>A0A6P6VBX6_COFAR</name>
<gene>
    <name evidence="3" type="primary">LOC113718754</name>
</gene>
<organism evidence="2 3">
    <name type="scientific">Coffea arabica</name>
    <name type="common">Arabian coffee</name>
    <dbReference type="NCBI Taxonomy" id="13443"/>
    <lineage>
        <taxon>Eukaryota</taxon>
        <taxon>Viridiplantae</taxon>
        <taxon>Streptophyta</taxon>
        <taxon>Embryophyta</taxon>
        <taxon>Tracheophyta</taxon>
        <taxon>Spermatophyta</taxon>
        <taxon>Magnoliopsida</taxon>
        <taxon>eudicotyledons</taxon>
        <taxon>Gunneridae</taxon>
        <taxon>Pentapetalae</taxon>
        <taxon>asterids</taxon>
        <taxon>lamiids</taxon>
        <taxon>Gentianales</taxon>
        <taxon>Rubiaceae</taxon>
        <taxon>Ixoroideae</taxon>
        <taxon>Gardenieae complex</taxon>
        <taxon>Bertiereae - Coffeeae clade</taxon>
        <taxon>Coffeeae</taxon>
        <taxon>Coffea</taxon>
    </lineage>
</organism>
<dbReference type="GO" id="GO:0016567">
    <property type="term" value="P:protein ubiquitination"/>
    <property type="evidence" value="ECO:0007669"/>
    <property type="project" value="TreeGrafter"/>
</dbReference>